<protein>
    <submittedName>
        <fullName evidence="2">Uncharacterized protein</fullName>
    </submittedName>
</protein>
<proteinExistence type="predicted"/>
<sequence>MGLNGGGSSNWGSRKEQKYQSQGTQNGYAMAYGGTECYTHGMSKPQNAYGMAETWDEYGQSYGNYNSQNGPAMSKTQLHAPGKREGRVYGYGGPIPAARFQRNGTGMGHGFGNHGNYEITEAHGYEETNGYAEYDNHGMGNGYREYGNNGMGRSQPQLRGKHSGHGNGFVNTQSYGPAKTMGFEYTEAEYFSNQSQYYGGGGRRHHAGNAHSAKGLIRNNSGNNSCSDSDSDDDNDKGWNSKAI</sequence>
<dbReference type="Proteomes" id="UP001165190">
    <property type="component" value="Unassembled WGS sequence"/>
</dbReference>
<feature type="region of interest" description="Disordered" evidence="1">
    <location>
        <begin position="150"/>
        <end position="173"/>
    </location>
</feature>
<keyword evidence="3" id="KW-1185">Reference proteome</keyword>
<evidence type="ECO:0000313" key="2">
    <source>
        <dbReference type="EMBL" id="GMI95546.1"/>
    </source>
</evidence>
<organism evidence="2 3">
    <name type="scientific">Hibiscus trionum</name>
    <name type="common">Flower of an hour</name>
    <dbReference type="NCBI Taxonomy" id="183268"/>
    <lineage>
        <taxon>Eukaryota</taxon>
        <taxon>Viridiplantae</taxon>
        <taxon>Streptophyta</taxon>
        <taxon>Embryophyta</taxon>
        <taxon>Tracheophyta</taxon>
        <taxon>Spermatophyta</taxon>
        <taxon>Magnoliopsida</taxon>
        <taxon>eudicotyledons</taxon>
        <taxon>Gunneridae</taxon>
        <taxon>Pentapetalae</taxon>
        <taxon>rosids</taxon>
        <taxon>malvids</taxon>
        <taxon>Malvales</taxon>
        <taxon>Malvaceae</taxon>
        <taxon>Malvoideae</taxon>
        <taxon>Hibiscus</taxon>
    </lineage>
</organism>
<feature type="region of interest" description="Disordered" evidence="1">
    <location>
        <begin position="1"/>
        <end position="22"/>
    </location>
</feature>
<evidence type="ECO:0000256" key="1">
    <source>
        <dbReference type="SAM" id="MobiDB-lite"/>
    </source>
</evidence>
<feature type="compositionally biased region" description="Low complexity" evidence="1">
    <location>
        <begin position="219"/>
        <end position="228"/>
    </location>
</feature>
<evidence type="ECO:0000313" key="3">
    <source>
        <dbReference type="Proteomes" id="UP001165190"/>
    </source>
</evidence>
<reference evidence="2" key="1">
    <citation type="submission" date="2023-05" db="EMBL/GenBank/DDBJ databases">
        <title>Genome and transcriptome analyses reveal genes involved in the formation of fine ridges on petal epidermal cells in Hibiscus trionum.</title>
        <authorList>
            <person name="Koshimizu S."/>
            <person name="Masuda S."/>
            <person name="Ishii T."/>
            <person name="Shirasu K."/>
            <person name="Hoshino A."/>
            <person name="Arita M."/>
        </authorList>
    </citation>
    <scope>NUCLEOTIDE SEQUENCE</scope>
    <source>
        <strain evidence="2">Hamamatsu line</strain>
    </source>
</reference>
<accession>A0A9W7II64</accession>
<name>A0A9W7II64_HIBTR</name>
<comment type="caution">
    <text evidence="2">The sequence shown here is derived from an EMBL/GenBank/DDBJ whole genome shotgun (WGS) entry which is preliminary data.</text>
</comment>
<dbReference type="EMBL" id="BSYR01000027">
    <property type="protein sequence ID" value="GMI95546.1"/>
    <property type="molecule type" value="Genomic_DNA"/>
</dbReference>
<dbReference type="AlphaFoldDB" id="A0A9W7II64"/>
<gene>
    <name evidence="2" type="ORF">HRI_003223900</name>
</gene>
<feature type="region of interest" description="Disordered" evidence="1">
    <location>
        <begin position="200"/>
        <end position="244"/>
    </location>
</feature>
<dbReference type="OrthoDB" id="976607at2759"/>